<dbReference type="Proteomes" id="UP001163603">
    <property type="component" value="Chromosome 14"/>
</dbReference>
<accession>A0ACC0X3W2</accession>
<protein>
    <submittedName>
        <fullName evidence="1">Uncharacterized protein</fullName>
    </submittedName>
</protein>
<evidence type="ECO:0000313" key="1">
    <source>
        <dbReference type="EMBL" id="KAJ0010015.1"/>
    </source>
</evidence>
<proteinExistence type="predicted"/>
<dbReference type="EMBL" id="CM047749">
    <property type="protein sequence ID" value="KAJ0010015.1"/>
    <property type="molecule type" value="Genomic_DNA"/>
</dbReference>
<comment type="caution">
    <text evidence="1">The sequence shown here is derived from an EMBL/GenBank/DDBJ whole genome shotgun (WGS) entry which is preliminary data.</text>
</comment>
<sequence length="12" mass="1411">MHVGSLKEFESF</sequence>
<organism evidence="1 2">
    <name type="scientific">Pistacia integerrima</name>
    <dbReference type="NCBI Taxonomy" id="434235"/>
    <lineage>
        <taxon>Eukaryota</taxon>
        <taxon>Viridiplantae</taxon>
        <taxon>Streptophyta</taxon>
        <taxon>Embryophyta</taxon>
        <taxon>Tracheophyta</taxon>
        <taxon>Spermatophyta</taxon>
        <taxon>Magnoliopsida</taxon>
        <taxon>eudicotyledons</taxon>
        <taxon>Gunneridae</taxon>
        <taxon>Pentapetalae</taxon>
        <taxon>rosids</taxon>
        <taxon>malvids</taxon>
        <taxon>Sapindales</taxon>
        <taxon>Anacardiaceae</taxon>
        <taxon>Pistacia</taxon>
    </lineage>
</organism>
<keyword evidence="2" id="KW-1185">Reference proteome</keyword>
<gene>
    <name evidence="1" type="ORF">Pint_33203</name>
</gene>
<evidence type="ECO:0000313" key="2">
    <source>
        <dbReference type="Proteomes" id="UP001163603"/>
    </source>
</evidence>
<name>A0ACC0X3W2_9ROSI</name>
<reference evidence="2" key="1">
    <citation type="journal article" date="2023" name="G3 (Bethesda)">
        <title>Genome assembly and association tests identify interacting loci associated with vigor, precocity, and sex in interspecific pistachio rootstocks.</title>
        <authorList>
            <person name="Palmer W."/>
            <person name="Jacygrad E."/>
            <person name="Sagayaradj S."/>
            <person name="Cavanaugh K."/>
            <person name="Han R."/>
            <person name="Bertier L."/>
            <person name="Beede B."/>
            <person name="Kafkas S."/>
            <person name="Golino D."/>
            <person name="Preece J."/>
            <person name="Michelmore R."/>
        </authorList>
    </citation>
    <scope>NUCLEOTIDE SEQUENCE [LARGE SCALE GENOMIC DNA]</scope>
</reference>